<feature type="transmembrane region" description="Helical" evidence="1">
    <location>
        <begin position="132"/>
        <end position="153"/>
    </location>
</feature>
<evidence type="ECO:0000313" key="2">
    <source>
        <dbReference type="EMBL" id="OXA48879.1"/>
    </source>
</evidence>
<accession>A0A226DUI5</accession>
<evidence type="ECO:0000313" key="3">
    <source>
        <dbReference type="Proteomes" id="UP000198287"/>
    </source>
</evidence>
<name>A0A226DUI5_FOLCA</name>
<dbReference type="EMBL" id="LNIX01000011">
    <property type="protein sequence ID" value="OXA48879.1"/>
    <property type="molecule type" value="Genomic_DNA"/>
</dbReference>
<keyword evidence="3" id="KW-1185">Reference proteome</keyword>
<sequence length="224" mass="25962">MWLKSFKSPLVHHLKICKFLRCTIFEWDPASEQLVVAKRKYYIHFRKFLLFTHVLYVVAISLKLILGKDPIAAKCQGIVFLVMLFGCLATRWNFSVISDPCQSMNYFITWEKSIRKNGAMIPVSIPEKITTLFLNTFEVSLLLLHVLIVVIQLNYPCAVPFFGSLSPYCQNGVWTAPCWPVRVFMLAGEVWLWLQIGYDGTFYAFYVFYAAVVCMLGYVRIVER</sequence>
<dbReference type="Proteomes" id="UP000198287">
    <property type="component" value="Unassembled WGS sequence"/>
</dbReference>
<organism evidence="2 3">
    <name type="scientific">Folsomia candida</name>
    <name type="common">Springtail</name>
    <dbReference type="NCBI Taxonomy" id="158441"/>
    <lineage>
        <taxon>Eukaryota</taxon>
        <taxon>Metazoa</taxon>
        <taxon>Ecdysozoa</taxon>
        <taxon>Arthropoda</taxon>
        <taxon>Hexapoda</taxon>
        <taxon>Collembola</taxon>
        <taxon>Entomobryomorpha</taxon>
        <taxon>Isotomoidea</taxon>
        <taxon>Isotomidae</taxon>
        <taxon>Proisotominae</taxon>
        <taxon>Folsomia</taxon>
    </lineage>
</organism>
<feature type="transmembrane region" description="Helical" evidence="1">
    <location>
        <begin position="48"/>
        <end position="65"/>
    </location>
</feature>
<keyword evidence="1" id="KW-0472">Membrane</keyword>
<evidence type="ECO:0000256" key="1">
    <source>
        <dbReference type="SAM" id="Phobius"/>
    </source>
</evidence>
<comment type="caution">
    <text evidence="2">The sequence shown here is derived from an EMBL/GenBank/DDBJ whole genome shotgun (WGS) entry which is preliminary data.</text>
</comment>
<gene>
    <name evidence="2" type="ORF">Fcan01_16461</name>
</gene>
<keyword evidence="1" id="KW-1133">Transmembrane helix</keyword>
<protein>
    <submittedName>
        <fullName evidence="2">Uncharacterized protein</fullName>
    </submittedName>
</protein>
<proteinExistence type="predicted"/>
<dbReference type="AlphaFoldDB" id="A0A226DUI5"/>
<keyword evidence="1" id="KW-0812">Transmembrane</keyword>
<reference evidence="2 3" key="1">
    <citation type="submission" date="2015-12" db="EMBL/GenBank/DDBJ databases">
        <title>The genome of Folsomia candida.</title>
        <authorList>
            <person name="Faddeeva A."/>
            <person name="Derks M.F."/>
            <person name="Anvar Y."/>
            <person name="Smit S."/>
            <person name="Van Straalen N."/>
            <person name="Roelofs D."/>
        </authorList>
    </citation>
    <scope>NUCLEOTIDE SEQUENCE [LARGE SCALE GENOMIC DNA]</scope>
    <source>
        <strain evidence="2 3">VU population</strain>
        <tissue evidence="2">Whole body</tissue>
    </source>
</reference>
<feature type="transmembrane region" description="Helical" evidence="1">
    <location>
        <begin position="201"/>
        <end position="221"/>
    </location>
</feature>
<feature type="transmembrane region" description="Helical" evidence="1">
    <location>
        <begin position="71"/>
        <end position="94"/>
    </location>
</feature>